<feature type="compositionally biased region" description="Basic and acidic residues" evidence="1">
    <location>
        <begin position="24"/>
        <end position="41"/>
    </location>
</feature>
<sequence>MSELHVIVAEIKAHSQSLARAPRNAREDKSNYARPRTESDGGWHQQEWRMAYESMFLRDKPQCRSTTEQDDLLFFVRADHKEGDEGEDGSFFVRRWSSELPEDIADPEAGPDAAPNPIADIDWRQSVYLNLVLQTTFTLTVAICSRQAIEAKKQGAAISWSPLAKVSKPVFASPTRISVDSKEEFSKPSYPLIYFAVEDYESAFESMVLTDPDHCLCVLLSARGGPALGGERRGSEAERQSSVAASLESEAGHARVLLFSGFVGFQQLQEAYHTSHRRFLGLLPGKSGHAKVMMKGPGGNGVSEVAVTDADVRQDEDSEAGEGDASHSNGLTFGGLYKASLGAVKQVGGALVGRPPTPKGGNRLQCSLMSVSLPWWCVTHDILFRPSS</sequence>
<keyword evidence="3" id="KW-1185">Reference proteome</keyword>
<accession>A0AAE0C5G4</accession>
<gene>
    <name evidence="2" type="ORF">CYMTET_42636</name>
</gene>
<protein>
    <submittedName>
        <fullName evidence="2">Uncharacterized protein</fullName>
    </submittedName>
</protein>
<dbReference type="Pfam" id="PF09741">
    <property type="entry name" value="DUF2045"/>
    <property type="match status" value="1"/>
</dbReference>
<dbReference type="PANTHER" id="PTHR21477:SF13">
    <property type="entry name" value="KIAA0930"/>
    <property type="match status" value="1"/>
</dbReference>
<evidence type="ECO:0000256" key="1">
    <source>
        <dbReference type="SAM" id="MobiDB-lite"/>
    </source>
</evidence>
<comment type="caution">
    <text evidence="2">The sequence shown here is derived from an EMBL/GenBank/DDBJ whole genome shotgun (WGS) entry which is preliminary data.</text>
</comment>
<dbReference type="PANTHER" id="PTHR21477">
    <property type="entry name" value="ZGC:172139"/>
    <property type="match status" value="1"/>
</dbReference>
<evidence type="ECO:0000313" key="3">
    <source>
        <dbReference type="Proteomes" id="UP001190700"/>
    </source>
</evidence>
<name>A0AAE0C5G4_9CHLO</name>
<dbReference type="Proteomes" id="UP001190700">
    <property type="component" value="Unassembled WGS sequence"/>
</dbReference>
<dbReference type="AlphaFoldDB" id="A0AAE0C5G4"/>
<feature type="region of interest" description="Disordered" evidence="1">
    <location>
        <begin position="16"/>
        <end position="41"/>
    </location>
</feature>
<evidence type="ECO:0000313" key="2">
    <source>
        <dbReference type="EMBL" id="KAK3247880.1"/>
    </source>
</evidence>
<dbReference type="InterPro" id="IPR019141">
    <property type="entry name" value="DUF2045"/>
</dbReference>
<proteinExistence type="predicted"/>
<reference evidence="2 3" key="1">
    <citation type="journal article" date="2015" name="Genome Biol. Evol.">
        <title>Comparative Genomics of a Bacterivorous Green Alga Reveals Evolutionary Causalities and Consequences of Phago-Mixotrophic Mode of Nutrition.</title>
        <authorList>
            <person name="Burns J.A."/>
            <person name="Paasch A."/>
            <person name="Narechania A."/>
            <person name="Kim E."/>
        </authorList>
    </citation>
    <scope>NUCLEOTIDE SEQUENCE [LARGE SCALE GENOMIC DNA]</scope>
    <source>
        <strain evidence="2 3">PLY_AMNH</strain>
    </source>
</reference>
<dbReference type="EMBL" id="LGRX02028586">
    <property type="protein sequence ID" value="KAK3247880.1"/>
    <property type="molecule type" value="Genomic_DNA"/>
</dbReference>
<organism evidence="2 3">
    <name type="scientific">Cymbomonas tetramitiformis</name>
    <dbReference type="NCBI Taxonomy" id="36881"/>
    <lineage>
        <taxon>Eukaryota</taxon>
        <taxon>Viridiplantae</taxon>
        <taxon>Chlorophyta</taxon>
        <taxon>Pyramimonadophyceae</taxon>
        <taxon>Pyramimonadales</taxon>
        <taxon>Pyramimonadaceae</taxon>
        <taxon>Cymbomonas</taxon>
    </lineage>
</organism>